<evidence type="ECO:0000313" key="1">
    <source>
        <dbReference type="EMBL" id="AOW02222.1"/>
    </source>
</evidence>
<proteinExistence type="predicted"/>
<dbReference type="AlphaFoldDB" id="A0A1D8N9B2"/>
<organism evidence="1 2">
    <name type="scientific">Yarrowia lipolytica</name>
    <name type="common">Candida lipolytica</name>
    <dbReference type="NCBI Taxonomy" id="4952"/>
    <lineage>
        <taxon>Eukaryota</taxon>
        <taxon>Fungi</taxon>
        <taxon>Dikarya</taxon>
        <taxon>Ascomycota</taxon>
        <taxon>Saccharomycotina</taxon>
        <taxon>Dipodascomycetes</taxon>
        <taxon>Dipodascales</taxon>
        <taxon>Dipodascales incertae sedis</taxon>
        <taxon>Yarrowia</taxon>
    </lineage>
</organism>
<dbReference type="GeneID" id="94582821"/>
<protein>
    <submittedName>
        <fullName evidence="1">Uncharacterized protein</fullName>
    </submittedName>
</protein>
<dbReference type="Proteomes" id="UP000182444">
    <property type="component" value="Chromosome 1C"/>
</dbReference>
<accession>A0A1D8N9B2</accession>
<dbReference type="VEuPathDB" id="FungiDB:YALI1_C02873g"/>
<dbReference type="EMBL" id="CP017555">
    <property type="protein sequence ID" value="AOW02222.1"/>
    <property type="molecule type" value="Genomic_DNA"/>
</dbReference>
<reference evidence="1 2" key="1">
    <citation type="journal article" date="2016" name="PLoS ONE">
        <title>Sequence Assembly of Yarrowia lipolytica Strain W29/CLIB89 Shows Transposable Element Diversity.</title>
        <authorList>
            <person name="Magnan C."/>
            <person name="Yu J."/>
            <person name="Chang I."/>
            <person name="Jahn E."/>
            <person name="Kanomata Y."/>
            <person name="Wu J."/>
            <person name="Zeller M."/>
            <person name="Oakes M."/>
            <person name="Baldi P."/>
            <person name="Sandmeyer S."/>
        </authorList>
    </citation>
    <scope>NUCLEOTIDE SEQUENCE [LARGE SCALE GENOMIC DNA]</scope>
    <source>
        <strain evidence="2">CLIB89(W29)</strain>
    </source>
</reference>
<evidence type="ECO:0000313" key="2">
    <source>
        <dbReference type="Proteomes" id="UP000182444"/>
    </source>
</evidence>
<name>A0A1D8N9B2_YARLL</name>
<dbReference type="RefSeq" id="XP_068138279.1">
    <property type="nucleotide sequence ID" value="XM_068282178.1"/>
</dbReference>
<sequence>MGRWRAPRKDISTVNDNFLVLVTKVLIPKVSIQQSVPSGWSTEEPCYIEVGTYYKHLPVQYLPTRRPMSPFLLPFYGVPFFDGNF</sequence>
<gene>
    <name evidence="1" type="ORF">YALI1_C02873g</name>
</gene>